<reference evidence="2" key="2">
    <citation type="journal article" date="2020" name="Environ. Microbiol.">
        <title>The extreme plant-growth-promoting properties of Pantoea phytobeneficialis MSR2 revealed by functional and genomic analysis.</title>
        <authorList>
            <person name="Nascimento F.X."/>
            <person name="Hernandez A.G."/>
            <person name="Glick B.R."/>
            <person name="Rossi M.J."/>
        </authorList>
    </citation>
    <scope>NUCLEOTIDE SEQUENCE</scope>
    <source>
        <strain evidence="2">MSR2</strain>
    </source>
</reference>
<evidence type="ECO:0000313" key="4">
    <source>
        <dbReference type="Proteomes" id="UP001171299"/>
    </source>
</evidence>
<reference evidence="1" key="3">
    <citation type="submission" date="2023-07" db="EMBL/GenBank/DDBJ databases">
        <title>The extreme plant-growth-promoting properties of Pantoea phytobeneficialis PF55 revealed by functional and genomic analysis.</title>
        <authorList>
            <person name="Nascimento F.X."/>
            <person name="Marcio R.J."/>
        </authorList>
    </citation>
    <scope>NUCLEOTIDE SEQUENCE</scope>
    <source>
        <strain evidence="1">PF55</strain>
    </source>
</reference>
<keyword evidence="4" id="KW-1185">Reference proteome</keyword>
<dbReference type="Proteomes" id="UP000424872">
    <property type="component" value="Chromosome"/>
</dbReference>
<dbReference type="AlphaFoldDB" id="A0AAP9H2M5"/>
<evidence type="ECO:0000313" key="3">
    <source>
        <dbReference type="Proteomes" id="UP000424872"/>
    </source>
</evidence>
<dbReference type="EMBL" id="CP024636">
    <property type="protein sequence ID" value="QGR05404.1"/>
    <property type="molecule type" value="Genomic_DNA"/>
</dbReference>
<dbReference type="EMBL" id="JAUOOM010000035">
    <property type="protein sequence ID" value="MDO6409688.1"/>
    <property type="molecule type" value="Genomic_DNA"/>
</dbReference>
<accession>A0AAP9H2M5</accession>
<gene>
    <name evidence="2" type="ORF">CTZ24_02885</name>
    <name evidence="1" type="ORF">Q3404_24235</name>
</gene>
<dbReference type="KEGG" id="ppho:CTZ24_02885"/>
<dbReference type="Proteomes" id="UP001171299">
    <property type="component" value="Unassembled WGS sequence"/>
</dbReference>
<sequence length="155" mass="17397">MQQLSTLSLVELSGQTEFSQARSEVYFDGKPSGIVVPGKLLEAAFRVDEDRYLIFTTDDVLFEESLTITLISREQCVIEIAHLGGEYASGTFENASADKESVHFQFIDDVRWTVKISRSPHLRIPFLSDPRGVKRPSGLKTYMTFSTDPISESVK</sequence>
<evidence type="ECO:0000313" key="1">
    <source>
        <dbReference type="EMBL" id="MDO6409688.1"/>
    </source>
</evidence>
<reference evidence="3" key="1">
    <citation type="submission" date="2017-11" db="EMBL/GenBank/DDBJ databases">
        <title>Genome sequence of Pantoea sp. MSR2.</title>
        <authorList>
            <person name="Nascimento F.X."/>
        </authorList>
    </citation>
    <scope>NUCLEOTIDE SEQUENCE [LARGE SCALE GENOMIC DNA]</scope>
    <source>
        <strain evidence="3">MSR2</strain>
    </source>
</reference>
<evidence type="ECO:0000313" key="2">
    <source>
        <dbReference type="EMBL" id="QGR05404.1"/>
    </source>
</evidence>
<name>A0AAP9H2M5_9GAMM</name>
<dbReference type="RefSeq" id="WP_208724725.1">
    <property type="nucleotide sequence ID" value="NZ_CP024636.1"/>
</dbReference>
<protein>
    <submittedName>
        <fullName evidence="2">Uncharacterized protein</fullName>
    </submittedName>
</protein>
<proteinExistence type="predicted"/>
<organism evidence="2 3">
    <name type="scientific">Pantoea phytobeneficialis</name>
    <dbReference type="NCBI Taxonomy" id="2052056"/>
    <lineage>
        <taxon>Bacteria</taxon>
        <taxon>Pseudomonadati</taxon>
        <taxon>Pseudomonadota</taxon>
        <taxon>Gammaproteobacteria</taxon>
        <taxon>Enterobacterales</taxon>
        <taxon>Erwiniaceae</taxon>
        <taxon>Pantoea</taxon>
    </lineage>
</organism>